<keyword evidence="6" id="KW-0808">Transferase</keyword>
<dbReference type="EMBL" id="BSDY01000034">
    <property type="protein sequence ID" value="GLI58095.1"/>
    <property type="molecule type" value="Genomic_DNA"/>
</dbReference>
<evidence type="ECO:0000256" key="6">
    <source>
        <dbReference type="ARBA" id="ARBA00022679"/>
    </source>
</evidence>
<dbReference type="PANTHER" id="PTHR46577">
    <property type="entry name" value="HTH-TYPE TRANSCRIPTIONAL REGULATORY PROTEIN GABR"/>
    <property type="match status" value="1"/>
</dbReference>
<keyword evidence="8" id="KW-0805">Transcription regulation</keyword>
<dbReference type="Proteomes" id="UP001144471">
    <property type="component" value="Unassembled WGS sequence"/>
</dbReference>
<dbReference type="Pfam" id="PF00155">
    <property type="entry name" value="Aminotran_1_2"/>
    <property type="match status" value="1"/>
</dbReference>
<evidence type="ECO:0000313" key="13">
    <source>
        <dbReference type="Proteomes" id="UP001144471"/>
    </source>
</evidence>
<comment type="similarity">
    <text evidence="3">Belongs to the class-I pyridoxal-phosphate-dependent aminotransferase family.</text>
</comment>
<dbReference type="GO" id="GO:0003677">
    <property type="term" value="F:DNA binding"/>
    <property type="evidence" value="ECO:0007669"/>
    <property type="project" value="UniProtKB-KW"/>
</dbReference>
<reference evidence="12" key="1">
    <citation type="submission" date="2022-12" db="EMBL/GenBank/DDBJ databases">
        <title>Reference genome sequencing for broad-spectrum identification of bacterial and archaeal isolates by mass spectrometry.</title>
        <authorList>
            <person name="Sekiguchi Y."/>
            <person name="Tourlousse D.M."/>
        </authorList>
    </citation>
    <scope>NUCLEOTIDE SEQUENCE</scope>
    <source>
        <strain evidence="12">10succ1</strain>
    </source>
</reference>
<dbReference type="CDD" id="cd07377">
    <property type="entry name" value="WHTH_GntR"/>
    <property type="match status" value="1"/>
</dbReference>
<comment type="caution">
    <text evidence="12">The sequence shown here is derived from an EMBL/GenBank/DDBJ whole genome shotgun (WGS) entry which is preliminary data.</text>
</comment>
<dbReference type="Gene3D" id="3.90.1150.10">
    <property type="entry name" value="Aspartate Aminotransferase, domain 1"/>
    <property type="match status" value="1"/>
</dbReference>
<evidence type="ECO:0000256" key="7">
    <source>
        <dbReference type="ARBA" id="ARBA00022898"/>
    </source>
</evidence>
<comment type="similarity">
    <text evidence="2">In the C-terminal section; belongs to the class-I pyridoxal-phosphate-dependent aminotransferase family.</text>
</comment>
<dbReference type="SUPFAM" id="SSF53383">
    <property type="entry name" value="PLP-dependent transferases"/>
    <property type="match status" value="1"/>
</dbReference>
<dbReference type="InterPro" id="IPR036388">
    <property type="entry name" value="WH-like_DNA-bd_sf"/>
</dbReference>
<dbReference type="InterPro" id="IPR015422">
    <property type="entry name" value="PyrdxlP-dep_Trfase_small"/>
</dbReference>
<dbReference type="GO" id="GO:0008483">
    <property type="term" value="F:transaminase activity"/>
    <property type="evidence" value="ECO:0007669"/>
    <property type="project" value="UniProtKB-KW"/>
</dbReference>
<keyword evidence="7" id="KW-0663">Pyridoxal phosphate</keyword>
<gene>
    <name evidence="12" type="ORF">PM10SUCC1_36090</name>
</gene>
<dbReference type="InterPro" id="IPR015421">
    <property type="entry name" value="PyrdxlP-dep_Trfase_major"/>
</dbReference>
<dbReference type="FunFam" id="3.40.640.10:FF:000053">
    <property type="entry name" value="Aminotransferase, class I"/>
    <property type="match status" value="1"/>
</dbReference>
<dbReference type="CDD" id="cd00609">
    <property type="entry name" value="AAT_like"/>
    <property type="match status" value="1"/>
</dbReference>
<dbReference type="InterPro" id="IPR036390">
    <property type="entry name" value="WH_DNA-bd_sf"/>
</dbReference>
<evidence type="ECO:0000256" key="5">
    <source>
        <dbReference type="ARBA" id="ARBA00022576"/>
    </source>
</evidence>
<keyword evidence="9" id="KW-0238">DNA-binding</keyword>
<dbReference type="Gene3D" id="1.10.10.10">
    <property type="entry name" value="Winged helix-like DNA-binding domain superfamily/Winged helix DNA-binding domain"/>
    <property type="match status" value="1"/>
</dbReference>
<evidence type="ECO:0000256" key="9">
    <source>
        <dbReference type="ARBA" id="ARBA00023125"/>
    </source>
</evidence>
<dbReference type="AlphaFoldDB" id="A0A9W6GPW0"/>
<evidence type="ECO:0000256" key="3">
    <source>
        <dbReference type="ARBA" id="ARBA00007441"/>
    </source>
</evidence>
<dbReference type="Gene3D" id="3.40.640.10">
    <property type="entry name" value="Type I PLP-dependent aspartate aminotransferase-like (Major domain)"/>
    <property type="match status" value="1"/>
</dbReference>
<dbReference type="GO" id="GO:0030170">
    <property type="term" value="F:pyridoxal phosphate binding"/>
    <property type="evidence" value="ECO:0007669"/>
    <property type="project" value="InterPro"/>
</dbReference>
<evidence type="ECO:0000259" key="11">
    <source>
        <dbReference type="PROSITE" id="PS50949"/>
    </source>
</evidence>
<proteinExistence type="inferred from homology"/>
<sequence>MFDFSVKKDKSKKLYIKVFEEIREAIEDGRLKKDDRLPAIRTAAKRLEVNTSTIVKAYDLLEREGYLYKIVGSGSYVGEVKTAKVSSEEKEAMEELWDIKPEDKDKINFAGASPSSDLFPVEDFRRAINTVLDREGGEAFSYEDARGYEPLREKMVEILKRDGIEAVSENIQIVSGSQQAIDIAGRMLIKPGDKVIVEEPTYPGAISSFKRAGAHIISVPVEKDGMNLKKLRYILEKEKGIKFIYTIINFQNPTGIFWSEKKKLKLLELVERYRVRVVEDDCMSEIYYSPKKPKSLKAYDRNNQVIYIKSFSKILMPGLRFAFMLLPQELAESAAKIKYMADISSSGLTQRAFHEYLECGNIDVHLKKIRRIFKRRYRYMKKLLGENERIRIYYPTYGGLFFWLALPEWMDGEKFSRKAYEKGLLLFSGNRFFQKGSSNPFVRVSFANATEEEIEAGVRILNETLEEY</sequence>
<evidence type="ECO:0000256" key="8">
    <source>
        <dbReference type="ARBA" id="ARBA00023015"/>
    </source>
</evidence>
<dbReference type="SMART" id="SM00345">
    <property type="entry name" value="HTH_GNTR"/>
    <property type="match status" value="1"/>
</dbReference>
<dbReference type="PANTHER" id="PTHR46577:SF1">
    <property type="entry name" value="HTH-TYPE TRANSCRIPTIONAL REGULATORY PROTEIN GABR"/>
    <property type="match status" value="1"/>
</dbReference>
<evidence type="ECO:0000256" key="1">
    <source>
        <dbReference type="ARBA" id="ARBA00001933"/>
    </source>
</evidence>
<dbReference type="InterPro" id="IPR015424">
    <property type="entry name" value="PyrdxlP-dep_Trfase"/>
</dbReference>
<organism evidence="12 13">
    <name type="scientific">Propionigenium maris DSM 9537</name>
    <dbReference type="NCBI Taxonomy" id="1123000"/>
    <lineage>
        <taxon>Bacteria</taxon>
        <taxon>Fusobacteriati</taxon>
        <taxon>Fusobacteriota</taxon>
        <taxon>Fusobacteriia</taxon>
        <taxon>Fusobacteriales</taxon>
        <taxon>Fusobacteriaceae</taxon>
        <taxon>Propionigenium</taxon>
    </lineage>
</organism>
<dbReference type="SUPFAM" id="SSF46785">
    <property type="entry name" value="Winged helix' DNA-binding domain"/>
    <property type="match status" value="1"/>
</dbReference>
<comment type="subunit">
    <text evidence="4">Homodimer.</text>
</comment>
<evidence type="ECO:0000313" key="12">
    <source>
        <dbReference type="EMBL" id="GLI58095.1"/>
    </source>
</evidence>
<protein>
    <submittedName>
        <fullName evidence="12">Aminotransferase</fullName>
    </submittedName>
</protein>
<dbReference type="RefSeq" id="WP_281837770.1">
    <property type="nucleotide sequence ID" value="NZ_BSDY01000034.1"/>
</dbReference>
<comment type="cofactor">
    <cofactor evidence="1">
        <name>pyridoxal 5'-phosphate</name>
        <dbReference type="ChEBI" id="CHEBI:597326"/>
    </cofactor>
</comment>
<name>A0A9W6GPW0_9FUSO</name>
<keyword evidence="13" id="KW-1185">Reference proteome</keyword>
<accession>A0A9W6GPW0</accession>
<dbReference type="PROSITE" id="PS50949">
    <property type="entry name" value="HTH_GNTR"/>
    <property type="match status" value="1"/>
</dbReference>
<evidence type="ECO:0000256" key="2">
    <source>
        <dbReference type="ARBA" id="ARBA00005384"/>
    </source>
</evidence>
<evidence type="ECO:0000256" key="4">
    <source>
        <dbReference type="ARBA" id="ARBA00011738"/>
    </source>
</evidence>
<dbReference type="Pfam" id="PF00392">
    <property type="entry name" value="GntR"/>
    <property type="match status" value="1"/>
</dbReference>
<feature type="domain" description="HTH gntR-type" evidence="11">
    <location>
        <begin position="12"/>
        <end position="80"/>
    </location>
</feature>
<evidence type="ECO:0000256" key="10">
    <source>
        <dbReference type="ARBA" id="ARBA00023163"/>
    </source>
</evidence>
<dbReference type="InterPro" id="IPR000524">
    <property type="entry name" value="Tscrpt_reg_HTH_GntR"/>
</dbReference>
<dbReference type="InterPro" id="IPR051446">
    <property type="entry name" value="HTH_trans_reg/aminotransferase"/>
</dbReference>
<dbReference type="GO" id="GO:0003700">
    <property type="term" value="F:DNA-binding transcription factor activity"/>
    <property type="evidence" value="ECO:0007669"/>
    <property type="project" value="InterPro"/>
</dbReference>
<dbReference type="InterPro" id="IPR004839">
    <property type="entry name" value="Aminotransferase_I/II_large"/>
</dbReference>
<keyword evidence="10" id="KW-0804">Transcription</keyword>
<keyword evidence="5 12" id="KW-0032">Aminotransferase</keyword>